<dbReference type="SUPFAM" id="SSF53383">
    <property type="entry name" value="PLP-dependent transferases"/>
    <property type="match status" value="1"/>
</dbReference>
<protein>
    <submittedName>
        <fullName evidence="6">Unannotated protein</fullName>
    </submittedName>
</protein>
<sequence>MHQQNDDIEQLTDAIVQYSVYRVRLDPPLDHARTAAELKASAGDTITPAGIGGLEALRLFRDVLAPATISVDHTKFLSFVPAAPTEAAILFDLVVGASSIYAGSWMEGAGAVFAENEALRWLSDLAGLPARAGGVFVSGGTNGNLSALIAARYRWRQMSAGRNDRVRGLVVASAGAHSSIVSATRAMDSDLLTIPADARGRLSGDALCAGLADLADQDRDRIVAIVATSGTTNAGVIDDLDGVGRVANDMGVWYHVDGAYGAGAMCSPSQRGKFAGIERCDSFIVDPHKWLFAPYDCCALVYRDPGIARAAHTQHAEYLDVLHTEPNDEVDWNPSDYAHHLTRRARGLPFWFSLATYGTDRYGESIDITMQLTAAVVNLIRQASHVELLMEPDLSVVLFRRLGWSPADYYAWSERELLAGHAFVVPTSWRGETVLRFCFVNPLTTAAEVADILESLS</sequence>
<dbReference type="InterPro" id="IPR015421">
    <property type="entry name" value="PyrdxlP-dep_Trfase_major"/>
</dbReference>
<dbReference type="InterPro" id="IPR002129">
    <property type="entry name" value="PyrdxlP-dep_de-COase"/>
</dbReference>
<keyword evidence="4" id="KW-0663">Pyridoxal phosphate</keyword>
<evidence type="ECO:0000256" key="3">
    <source>
        <dbReference type="ARBA" id="ARBA00022793"/>
    </source>
</evidence>
<organism evidence="6">
    <name type="scientific">freshwater metagenome</name>
    <dbReference type="NCBI Taxonomy" id="449393"/>
    <lineage>
        <taxon>unclassified sequences</taxon>
        <taxon>metagenomes</taxon>
        <taxon>ecological metagenomes</taxon>
    </lineage>
</organism>
<dbReference type="InterPro" id="IPR010977">
    <property type="entry name" value="Aromatic_deC"/>
</dbReference>
<dbReference type="InterPro" id="IPR021115">
    <property type="entry name" value="Pyridoxal-P_BS"/>
</dbReference>
<comment type="cofactor">
    <cofactor evidence="1">
        <name>pyridoxal 5'-phosphate</name>
        <dbReference type="ChEBI" id="CHEBI:597326"/>
    </cofactor>
</comment>
<name>A0A6J7EH27_9ZZZZ</name>
<dbReference type="Pfam" id="PF00282">
    <property type="entry name" value="Pyridoxal_deC"/>
    <property type="match status" value="1"/>
</dbReference>
<dbReference type="PANTHER" id="PTHR11999:SF70">
    <property type="entry name" value="MIP05841P"/>
    <property type="match status" value="1"/>
</dbReference>
<dbReference type="Gene3D" id="3.90.1150.10">
    <property type="entry name" value="Aspartate Aminotransferase, domain 1"/>
    <property type="match status" value="1"/>
</dbReference>
<dbReference type="InterPro" id="IPR015424">
    <property type="entry name" value="PyrdxlP-dep_Trfase"/>
</dbReference>
<gene>
    <name evidence="6" type="ORF">UFOPK3376_01704</name>
</gene>
<dbReference type="AlphaFoldDB" id="A0A6J7EH27"/>
<dbReference type="GO" id="GO:0019752">
    <property type="term" value="P:carboxylic acid metabolic process"/>
    <property type="evidence" value="ECO:0007669"/>
    <property type="project" value="InterPro"/>
</dbReference>
<keyword evidence="3" id="KW-0210">Decarboxylase</keyword>
<dbReference type="PANTHER" id="PTHR11999">
    <property type="entry name" value="GROUP II PYRIDOXAL-5-PHOSPHATE DECARBOXYLASE"/>
    <property type="match status" value="1"/>
</dbReference>
<evidence type="ECO:0000256" key="2">
    <source>
        <dbReference type="ARBA" id="ARBA00009533"/>
    </source>
</evidence>
<evidence type="ECO:0000256" key="5">
    <source>
        <dbReference type="ARBA" id="ARBA00023239"/>
    </source>
</evidence>
<dbReference type="GO" id="GO:0030170">
    <property type="term" value="F:pyridoxal phosphate binding"/>
    <property type="evidence" value="ECO:0007669"/>
    <property type="project" value="InterPro"/>
</dbReference>
<dbReference type="InterPro" id="IPR015422">
    <property type="entry name" value="PyrdxlP-dep_Trfase_small"/>
</dbReference>
<reference evidence="6" key="1">
    <citation type="submission" date="2020-05" db="EMBL/GenBank/DDBJ databases">
        <authorList>
            <person name="Chiriac C."/>
            <person name="Salcher M."/>
            <person name="Ghai R."/>
            <person name="Kavagutti S V."/>
        </authorList>
    </citation>
    <scope>NUCLEOTIDE SEQUENCE</scope>
</reference>
<evidence type="ECO:0000256" key="4">
    <source>
        <dbReference type="ARBA" id="ARBA00022898"/>
    </source>
</evidence>
<dbReference type="PROSITE" id="PS00392">
    <property type="entry name" value="DDC_GAD_HDC_YDC"/>
    <property type="match status" value="1"/>
</dbReference>
<dbReference type="GO" id="GO:0016831">
    <property type="term" value="F:carboxy-lyase activity"/>
    <property type="evidence" value="ECO:0007669"/>
    <property type="project" value="UniProtKB-KW"/>
</dbReference>
<dbReference type="Gene3D" id="3.40.640.10">
    <property type="entry name" value="Type I PLP-dependent aspartate aminotransferase-like (Major domain)"/>
    <property type="match status" value="1"/>
</dbReference>
<proteinExistence type="inferred from homology"/>
<accession>A0A6J7EH27</accession>
<dbReference type="EMBL" id="CAFBLP010000041">
    <property type="protein sequence ID" value="CAB4882682.1"/>
    <property type="molecule type" value="Genomic_DNA"/>
</dbReference>
<keyword evidence="5" id="KW-0456">Lyase</keyword>
<comment type="similarity">
    <text evidence="2">Belongs to the group II decarboxylase family.</text>
</comment>
<evidence type="ECO:0000313" key="6">
    <source>
        <dbReference type="EMBL" id="CAB4882682.1"/>
    </source>
</evidence>
<evidence type="ECO:0000256" key="1">
    <source>
        <dbReference type="ARBA" id="ARBA00001933"/>
    </source>
</evidence>